<organism evidence="2 3">
    <name type="scientific">Streptomyces ficellus</name>
    <dbReference type="NCBI Taxonomy" id="1977088"/>
    <lineage>
        <taxon>Bacteria</taxon>
        <taxon>Bacillati</taxon>
        <taxon>Actinomycetota</taxon>
        <taxon>Actinomycetes</taxon>
        <taxon>Kitasatosporales</taxon>
        <taxon>Streptomycetaceae</taxon>
        <taxon>Streptomyces</taxon>
    </lineage>
</organism>
<dbReference type="KEGG" id="sfic:EIZ62_08840"/>
<keyword evidence="3" id="KW-1185">Reference proteome</keyword>
<dbReference type="EMBL" id="CP034279">
    <property type="protein sequence ID" value="QGV78332.1"/>
    <property type="molecule type" value="Genomic_DNA"/>
</dbReference>
<sequence>MPDADDPRDQLADAVAGWAAAIVSNDAERIGAYMADDWVIVSDTGVSTRDHFLTLVASGDLTHSAMEPVGEPRVRVHGDTALFTARVVNTAHYRGERFDADEWTTDVFMRHDGRWRCVLSHITSAAPD</sequence>
<evidence type="ECO:0000259" key="1">
    <source>
        <dbReference type="Pfam" id="PF14534"/>
    </source>
</evidence>
<evidence type="ECO:0000313" key="2">
    <source>
        <dbReference type="EMBL" id="QGV78332.1"/>
    </source>
</evidence>
<dbReference type="Proteomes" id="UP000422572">
    <property type="component" value="Chromosome"/>
</dbReference>
<dbReference type="Pfam" id="PF14534">
    <property type="entry name" value="DUF4440"/>
    <property type="match status" value="1"/>
</dbReference>
<dbReference type="AlphaFoldDB" id="A0A6I6FE53"/>
<feature type="domain" description="DUF4440" evidence="1">
    <location>
        <begin position="13"/>
        <end position="117"/>
    </location>
</feature>
<accession>A0A6I6FE53</accession>
<dbReference type="Gene3D" id="3.10.450.50">
    <property type="match status" value="1"/>
</dbReference>
<dbReference type="InterPro" id="IPR027843">
    <property type="entry name" value="DUF4440"/>
</dbReference>
<name>A0A6I6FE53_9ACTN</name>
<protein>
    <submittedName>
        <fullName evidence="2">Nuclear transport factor 2 family protein</fullName>
    </submittedName>
</protein>
<dbReference type="OrthoDB" id="8114763at2"/>
<dbReference type="RefSeq" id="WP_156692134.1">
    <property type="nucleotide sequence ID" value="NZ_CP034279.1"/>
</dbReference>
<reference evidence="2 3" key="1">
    <citation type="submission" date="2018-12" db="EMBL/GenBank/DDBJ databases">
        <title>Complete genome sequence of Streptomyces ficellus NRRL8067, the producer of ficellomycin, feldamycin and nojirimycin.</title>
        <authorList>
            <person name="Zhang H."/>
            <person name="Yue R."/>
            <person name="Liu Y."/>
            <person name="Li M."/>
            <person name="Mu H."/>
            <person name="Zhang J."/>
        </authorList>
    </citation>
    <scope>NUCLEOTIDE SEQUENCE [LARGE SCALE GENOMIC DNA]</scope>
    <source>
        <strain evidence="2 3">NRRL 8067</strain>
    </source>
</reference>
<dbReference type="SUPFAM" id="SSF54427">
    <property type="entry name" value="NTF2-like"/>
    <property type="match status" value="1"/>
</dbReference>
<evidence type="ECO:0000313" key="3">
    <source>
        <dbReference type="Proteomes" id="UP000422572"/>
    </source>
</evidence>
<gene>
    <name evidence="2" type="ORF">EIZ62_08840</name>
</gene>
<dbReference type="InterPro" id="IPR032710">
    <property type="entry name" value="NTF2-like_dom_sf"/>
</dbReference>
<proteinExistence type="predicted"/>